<feature type="non-terminal residue" evidence="2">
    <location>
        <position position="1"/>
    </location>
</feature>
<feature type="region of interest" description="Disordered" evidence="1">
    <location>
        <begin position="1"/>
        <end position="35"/>
    </location>
</feature>
<protein>
    <submittedName>
        <fullName evidence="2">Uncharacterized protein</fullName>
    </submittedName>
</protein>
<dbReference type="EMBL" id="JAHRIM010080723">
    <property type="protein sequence ID" value="MEQ2275022.1"/>
    <property type="molecule type" value="Genomic_DNA"/>
</dbReference>
<organism evidence="2 3">
    <name type="scientific">Xenotaenia resolanae</name>
    <dbReference type="NCBI Taxonomy" id="208358"/>
    <lineage>
        <taxon>Eukaryota</taxon>
        <taxon>Metazoa</taxon>
        <taxon>Chordata</taxon>
        <taxon>Craniata</taxon>
        <taxon>Vertebrata</taxon>
        <taxon>Euteleostomi</taxon>
        <taxon>Actinopterygii</taxon>
        <taxon>Neopterygii</taxon>
        <taxon>Teleostei</taxon>
        <taxon>Neoteleostei</taxon>
        <taxon>Acanthomorphata</taxon>
        <taxon>Ovalentaria</taxon>
        <taxon>Atherinomorphae</taxon>
        <taxon>Cyprinodontiformes</taxon>
        <taxon>Goodeidae</taxon>
        <taxon>Xenotaenia</taxon>
    </lineage>
</organism>
<evidence type="ECO:0000313" key="2">
    <source>
        <dbReference type="EMBL" id="MEQ2275022.1"/>
    </source>
</evidence>
<feature type="region of interest" description="Disordered" evidence="1">
    <location>
        <begin position="79"/>
        <end position="110"/>
    </location>
</feature>
<keyword evidence="3" id="KW-1185">Reference proteome</keyword>
<dbReference type="Proteomes" id="UP001444071">
    <property type="component" value="Unassembled WGS sequence"/>
</dbReference>
<accession>A0ABV0X190</accession>
<feature type="non-terminal residue" evidence="2">
    <location>
        <position position="110"/>
    </location>
</feature>
<sequence>GYSATGGNLELEGHENIPPSEIPGAKVKPKGKGHKFGIMFPKTKHTKSGSATESGSVEVRPLEITIQPPLVEVALSSKKDKNVEKRGSKFNPPDVEFALPSGKAEVSLPT</sequence>
<evidence type="ECO:0000256" key="1">
    <source>
        <dbReference type="SAM" id="MobiDB-lite"/>
    </source>
</evidence>
<gene>
    <name evidence="2" type="ORF">XENORESO_018406</name>
</gene>
<proteinExistence type="predicted"/>
<reference evidence="2 3" key="1">
    <citation type="submission" date="2021-06" db="EMBL/GenBank/DDBJ databases">
        <authorList>
            <person name="Palmer J.M."/>
        </authorList>
    </citation>
    <scope>NUCLEOTIDE SEQUENCE [LARGE SCALE GENOMIC DNA]</scope>
    <source>
        <strain evidence="2 3">XR_2019</strain>
        <tissue evidence="2">Muscle</tissue>
    </source>
</reference>
<comment type="caution">
    <text evidence="2">The sequence shown here is derived from an EMBL/GenBank/DDBJ whole genome shotgun (WGS) entry which is preliminary data.</text>
</comment>
<name>A0ABV0X190_9TELE</name>
<evidence type="ECO:0000313" key="3">
    <source>
        <dbReference type="Proteomes" id="UP001444071"/>
    </source>
</evidence>